<keyword evidence="2" id="KW-1185">Reference proteome</keyword>
<dbReference type="RefSeq" id="WP_260749892.1">
    <property type="nucleotide sequence ID" value="NZ_CP092109.1"/>
</dbReference>
<dbReference type="Gene3D" id="3.90.550.10">
    <property type="entry name" value="Spore Coat Polysaccharide Biosynthesis Protein SpsA, Chain A"/>
    <property type="match status" value="1"/>
</dbReference>
<dbReference type="CDD" id="cd02513">
    <property type="entry name" value="CMP-NeuAc_Synthase"/>
    <property type="match status" value="1"/>
</dbReference>
<gene>
    <name evidence="1" type="primary">pseF</name>
    <name evidence="1" type="ORF">L9S41_08995</name>
</gene>
<organism evidence="1 2">
    <name type="scientific">Geoalkalibacter halelectricus</name>
    <dbReference type="NCBI Taxonomy" id="2847045"/>
    <lineage>
        <taxon>Bacteria</taxon>
        <taxon>Pseudomonadati</taxon>
        <taxon>Thermodesulfobacteriota</taxon>
        <taxon>Desulfuromonadia</taxon>
        <taxon>Desulfuromonadales</taxon>
        <taxon>Geoalkalibacteraceae</taxon>
        <taxon>Geoalkalibacter</taxon>
    </lineage>
</organism>
<dbReference type="GO" id="GO:0016779">
    <property type="term" value="F:nucleotidyltransferase activity"/>
    <property type="evidence" value="ECO:0007669"/>
    <property type="project" value="UniProtKB-KW"/>
</dbReference>
<dbReference type="Pfam" id="PF02348">
    <property type="entry name" value="CTP_transf_3"/>
    <property type="match status" value="1"/>
</dbReference>
<proteinExistence type="predicted"/>
<sequence>MNIAVIPARGGSKRIPRKNIKPFGGKPMIAWSIEAARDSGCFERIIVSTDDQEIASVSVACGAEVPFLRPANLADDQTGTAAVVRHALQWLQGQGQQVAYVCCLYATAPFVAPDDLRKGLVALQNAPDKHYAFSVTSFAFPIQRAIRMHPQGGVEPFQPECIPLRSQDLEEAYHDAGQFYWGRPEAFLSGISVFARHSIPIVLPRHRVQDIDTPEDWVRAEYLHKAMMMAAEDDAHRNPS</sequence>
<dbReference type="EC" id="2.7.7.81" evidence="1"/>
<reference evidence="1" key="1">
    <citation type="journal article" date="2022" name="Environ. Microbiol.">
        <title>Geoalkalibacter halelectricus SAP #1 sp. nov. possessing extracellular electron transfer and mineral#reducing capabilities from a haloalkaline environment.</title>
        <authorList>
            <person name="Yadav S."/>
            <person name="Singh R."/>
            <person name="Sundharam S.S."/>
            <person name="Chaudhary S."/>
            <person name="Krishnamurthi S."/>
            <person name="Patil S.A."/>
        </authorList>
    </citation>
    <scope>NUCLEOTIDE SEQUENCE</scope>
    <source>
        <strain evidence="1">SAP-1</strain>
    </source>
</reference>
<evidence type="ECO:0000313" key="2">
    <source>
        <dbReference type="Proteomes" id="UP001060414"/>
    </source>
</evidence>
<dbReference type="EMBL" id="CP092109">
    <property type="protein sequence ID" value="UWZ81517.1"/>
    <property type="molecule type" value="Genomic_DNA"/>
</dbReference>
<dbReference type="Proteomes" id="UP001060414">
    <property type="component" value="Chromosome"/>
</dbReference>
<dbReference type="SUPFAM" id="SSF53448">
    <property type="entry name" value="Nucleotide-diphospho-sugar transferases"/>
    <property type="match status" value="1"/>
</dbReference>
<dbReference type="InterPro" id="IPR003329">
    <property type="entry name" value="Cytidylyl_trans"/>
</dbReference>
<keyword evidence="1" id="KW-0548">Nucleotidyltransferase</keyword>
<dbReference type="PANTHER" id="PTHR21485">
    <property type="entry name" value="HAD SUPERFAMILY MEMBERS CMAS AND KDSC"/>
    <property type="match status" value="1"/>
</dbReference>
<protein>
    <submittedName>
        <fullName evidence="1">Pseudaminic acid cytidylyltransferase</fullName>
        <ecNumber evidence="1">2.7.7.81</ecNumber>
    </submittedName>
</protein>
<dbReference type="InterPro" id="IPR020039">
    <property type="entry name" value="PseF"/>
</dbReference>
<evidence type="ECO:0000313" key="1">
    <source>
        <dbReference type="EMBL" id="UWZ81517.1"/>
    </source>
</evidence>
<keyword evidence="1" id="KW-0808">Transferase</keyword>
<dbReference type="InterPro" id="IPR050793">
    <property type="entry name" value="CMP-NeuNAc_synthase"/>
</dbReference>
<name>A0ABY5ZU81_9BACT</name>
<dbReference type="PANTHER" id="PTHR21485:SF6">
    <property type="entry name" value="N-ACYLNEURAMINATE CYTIDYLYLTRANSFERASE-RELATED"/>
    <property type="match status" value="1"/>
</dbReference>
<dbReference type="NCBIfam" id="TIGR03584">
    <property type="entry name" value="PseF"/>
    <property type="match status" value="1"/>
</dbReference>
<accession>A0ABY5ZU81</accession>
<dbReference type="InterPro" id="IPR029044">
    <property type="entry name" value="Nucleotide-diphossugar_trans"/>
</dbReference>